<dbReference type="GO" id="GO:0005737">
    <property type="term" value="C:cytoplasm"/>
    <property type="evidence" value="ECO:0007669"/>
    <property type="project" value="TreeGrafter"/>
</dbReference>
<keyword evidence="5 6" id="KW-0472">Membrane</keyword>
<dbReference type="AlphaFoldDB" id="A0A7J7N3D6"/>
<dbReference type="EMBL" id="JACGCM010001123">
    <property type="protein sequence ID" value="KAF6161643.1"/>
    <property type="molecule type" value="Genomic_DNA"/>
</dbReference>
<sequence length="229" mass="26486">MLKLWKWYQKCLTVHPVKTQVISSGILWGTGDIAAQTITRSTMKKHHKKPVLRLNSSTLFFAQQDDEEVFKINWKRVAITSMFGVGFVGPVGHFWYEYLDRFMKVRLQLPPKSMRFVAAKVALDGVIFGPLDLCVFFTYMGLTSGKSIPQVKEDLKRDFLPALVLEGGVWPIVQIANFRFIPVRYQLLYVNMFCLLDSALLSWIEQQEDAPWKKWIVSFLYVKEQEGQG</sequence>
<evidence type="ECO:0000313" key="7">
    <source>
        <dbReference type="EMBL" id="KAF6161643.1"/>
    </source>
</evidence>
<keyword evidence="4 6" id="KW-1133">Transmembrane helix</keyword>
<evidence type="ECO:0000313" key="8">
    <source>
        <dbReference type="Proteomes" id="UP000541444"/>
    </source>
</evidence>
<evidence type="ECO:0000256" key="6">
    <source>
        <dbReference type="RuleBase" id="RU363053"/>
    </source>
</evidence>
<evidence type="ECO:0000256" key="4">
    <source>
        <dbReference type="ARBA" id="ARBA00022989"/>
    </source>
</evidence>
<evidence type="ECO:0000256" key="3">
    <source>
        <dbReference type="ARBA" id="ARBA00022692"/>
    </source>
</evidence>
<keyword evidence="8" id="KW-1185">Reference proteome</keyword>
<organism evidence="7 8">
    <name type="scientific">Kingdonia uniflora</name>
    <dbReference type="NCBI Taxonomy" id="39325"/>
    <lineage>
        <taxon>Eukaryota</taxon>
        <taxon>Viridiplantae</taxon>
        <taxon>Streptophyta</taxon>
        <taxon>Embryophyta</taxon>
        <taxon>Tracheophyta</taxon>
        <taxon>Spermatophyta</taxon>
        <taxon>Magnoliopsida</taxon>
        <taxon>Ranunculales</taxon>
        <taxon>Circaeasteraceae</taxon>
        <taxon>Kingdonia</taxon>
    </lineage>
</organism>
<evidence type="ECO:0000256" key="5">
    <source>
        <dbReference type="ARBA" id="ARBA00023136"/>
    </source>
</evidence>
<keyword evidence="3 6" id="KW-0812">Transmembrane</keyword>
<dbReference type="Pfam" id="PF04117">
    <property type="entry name" value="Mpv17_PMP22"/>
    <property type="match status" value="1"/>
</dbReference>
<gene>
    <name evidence="7" type="ORF">GIB67_017281</name>
</gene>
<comment type="caution">
    <text evidence="7">The sequence shown here is derived from an EMBL/GenBank/DDBJ whole genome shotgun (WGS) entry which is preliminary data.</text>
</comment>
<dbReference type="InterPro" id="IPR007248">
    <property type="entry name" value="Mpv17_PMP22"/>
</dbReference>
<dbReference type="PANTHER" id="PTHR11266">
    <property type="entry name" value="PEROXISOMAL MEMBRANE PROTEIN 2, PXMP2 MPV17"/>
    <property type="match status" value="1"/>
</dbReference>
<comment type="similarity">
    <text evidence="2 6">Belongs to the peroxisomal membrane protein PXMP2/4 family.</text>
</comment>
<feature type="transmembrane region" description="Helical" evidence="6">
    <location>
        <begin position="159"/>
        <end position="181"/>
    </location>
</feature>
<dbReference type="OrthoDB" id="10267969at2759"/>
<comment type="subcellular location">
    <subcellularLocation>
        <location evidence="1">Membrane</location>
        <topology evidence="1">Multi-pass membrane protein</topology>
    </subcellularLocation>
</comment>
<dbReference type="GO" id="GO:0016020">
    <property type="term" value="C:membrane"/>
    <property type="evidence" value="ECO:0007669"/>
    <property type="project" value="UniProtKB-SubCell"/>
</dbReference>
<name>A0A7J7N3D6_9MAGN</name>
<dbReference type="PANTHER" id="PTHR11266:SF17">
    <property type="entry name" value="PROTEIN MPV17"/>
    <property type="match status" value="1"/>
</dbReference>
<protein>
    <recommendedName>
        <fullName evidence="9">PXMP2/4 family protein 2</fullName>
    </recommendedName>
</protein>
<proteinExistence type="inferred from homology"/>
<evidence type="ECO:0000256" key="1">
    <source>
        <dbReference type="ARBA" id="ARBA00004141"/>
    </source>
</evidence>
<accession>A0A7J7N3D6</accession>
<evidence type="ECO:0008006" key="9">
    <source>
        <dbReference type="Google" id="ProtNLM"/>
    </source>
</evidence>
<feature type="transmembrane region" description="Helical" evidence="6">
    <location>
        <begin position="116"/>
        <end position="139"/>
    </location>
</feature>
<feature type="transmembrane region" description="Helical" evidence="6">
    <location>
        <begin position="77"/>
        <end position="96"/>
    </location>
</feature>
<evidence type="ECO:0000256" key="2">
    <source>
        <dbReference type="ARBA" id="ARBA00006824"/>
    </source>
</evidence>
<dbReference type="Proteomes" id="UP000541444">
    <property type="component" value="Unassembled WGS sequence"/>
</dbReference>
<reference evidence="7 8" key="1">
    <citation type="journal article" date="2020" name="IScience">
        <title>Genome Sequencing of the Endangered Kingdonia uniflora (Circaeasteraceae, Ranunculales) Reveals Potential Mechanisms of Evolutionary Specialization.</title>
        <authorList>
            <person name="Sun Y."/>
            <person name="Deng T."/>
            <person name="Zhang A."/>
            <person name="Moore M.J."/>
            <person name="Landis J.B."/>
            <person name="Lin N."/>
            <person name="Zhang H."/>
            <person name="Zhang X."/>
            <person name="Huang J."/>
            <person name="Zhang X."/>
            <person name="Sun H."/>
            <person name="Wang H."/>
        </authorList>
    </citation>
    <scope>NUCLEOTIDE SEQUENCE [LARGE SCALE GENOMIC DNA]</scope>
    <source>
        <strain evidence="7">TB1705</strain>
        <tissue evidence="7">Leaf</tissue>
    </source>
</reference>